<accession>A0A7S3PXD9</accession>
<evidence type="ECO:0000313" key="8">
    <source>
        <dbReference type="EMBL" id="CAE0458284.1"/>
    </source>
</evidence>
<dbReference type="GO" id="GO:0031120">
    <property type="term" value="P:snRNA pseudouridine synthesis"/>
    <property type="evidence" value="ECO:0007669"/>
    <property type="project" value="UniProtKB-UniRule"/>
</dbReference>
<comment type="function">
    <text evidence="6">Required for ribosome biogenesis. Part of a complex which catalyzes pseudouridylation of rRNA. This involves the isomerization of uridine such that the ribose is subsequently attached to C5, instead of the normal N1. Pseudouridine ('psi') residues may serve to stabilize the conformation of rRNAs.</text>
</comment>
<dbReference type="InterPro" id="IPR029064">
    <property type="entry name" value="Ribosomal_eL30-like_sf"/>
</dbReference>
<dbReference type="InterPro" id="IPR018492">
    <property type="entry name" value="Ribosomal_eL8/Nhp2"/>
</dbReference>
<dbReference type="Pfam" id="PF01248">
    <property type="entry name" value="Ribosomal_L7Ae"/>
    <property type="match status" value="1"/>
</dbReference>
<dbReference type="InterPro" id="IPR050257">
    <property type="entry name" value="eL8/uL1-like"/>
</dbReference>
<evidence type="ECO:0000256" key="1">
    <source>
        <dbReference type="ARBA" id="ARBA00004604"/>
    </source>
</evidence>
<dbReference type="GO" id="GO:0000398">
    <property type="term" value="P:mRNA splicing, via spliceosome"/>
    <property type="evidence" value="ECO:0007669"/>
    <property type="project" value="UniProtKB-UniRule"/>
</dbReference>
<evidence type="ECO:0000256" key="3">
    <source>
        <dbReference type="ARBA" id="ARBA00022884"/>
    </source>
</evidence>
<dbReference type="AlphaFoldDB" id="A0A7S3PXD9"/>
<comment type="function">
    <text evidence="6">Common component of the spliceosome and rRNA processing machinery.</text>
</comment>
<organism evidence="8">
    <name type="scientific">Chaetoceros debilis</name>
    <dbReference type="NCBI Taxonomy" id="122233"/>
    <lineage>
        <taxon>Eukaryota</taxon>
        <taxon>Sar</taxon>
        <taxon>Stramenopiles</taxon>
        <taxon>Ochrophyta</taxon>
        <taxon>Bacillariophyta</taxon>
        <taxon>Coscinodiscophyceae</taxon>
        <taxon>Chaetocerotophycidae</taxon>
        <taxon>Chaetocerotales</taxon>
        <taxon>Chaetocerotaceae</taxon>
        <taxon>Chaetoceros</taxon>
    </lineage>
</organism>
<dbReference type="InterPro" id="IPR002415">
    <property type="entry name" value="H/ACA_rnp_Nhp2-like"/>
</dbReference>
<name>A0A7S3PXD9_9STRA</name>
<dbReference type="SUPFAM" id="SSF55315">
    <property type="entry name" value="L30e-like"/>
    <property type="match status" value="1"/>
</dbReference>
<dbReference type="GO" id="GO:0031429">
    <property type="term" value="C:box H/ACA snoRNP complex"/>
    <property type="evidence" value="ECO:0007669"/>
    <property type="project" value="UniProtKB-UniRule"/>
</dbReference>
<dbReference type="GO" id="GO:0003723">
    <property type="term" value="F:RNA binding"/>
    <property type="evidence" value="ECO:0007669"/>
    <property type="project" value="UniProtKB-UniRule"/>
</dbReference>
<dbReference type="EMBL" id="HBIO01004546">
    <property type="protein sequence ID" value="CAE0458284.1"/>
    <property type="molecule type" value="Transcribed_RNA"/>
</dbReference>
<comment type="subcellular location">
    <subcellularLocation>
        <location evidence="1 6">Nucleus</location>
        <location evidence="1 6">Nucleolus</location>
    </subcellularLocation>
</comment>
<dbReference type="PRINTS" id="PR00883">
    <property type="entry name" value="NUCLEARHMG"/>
</dbReference>
<dbReference type="PRINTS" id="PR00881">
    <property type="entry name" value="L7ARS6FAMILY"/>
</dbReference>
<dbReference type="InterPro" id="IPR004038">
    <property type="entry name" value="Ribosomal_eL8/eL30/eS12/Gad45"/>
</dbReference>
<protein>
    <recommendedName>
        <fullName evidence="6">H/ACA ribonucleoprotein complex subunit 2</fullName>
    </recommendedName>
    <alternativeName>
        <fullName evidence="6">Nucleolar protein family A member 2</fullName>
    </alternativeName>
</protein>
<dbReference type="Gene3D" id="3.30.1330.30">
    <property type="match status" value="1"/>
</dbReference>
<keyword evidence="3 6" id="KW-0694">RNA-binding</keyword>
<evidence type="ECO:0000259" key="7">
    <source>
        <dbReference type="Pfam" id="PF01248"/>
    </source>
</evidence>
<comment type="similarity">
    <text evidence="2 6">Belongs to the eukaryotic ribosomal protein eL8 family.</text>
</comment>
<gene>
    <name evidence="8" type="ORF">CDEB00056_LOCUS3125</name>
</gene>
<evidence type="ECO:0000256" key="6">
    <source>
        <dbReference type="RuleBase" id="RU366039"/>
    </source>
</evidence>
<evidence type="ECO:0000256" key="4">
    <source>
        <dbReference type="ARBA" id="ARBA00023242"/>
    </source>
</evidence>
<keyword evidence="4 6" id="KW-0539">Nucleus</keyword>
<proteinExistence type="inferred from homology"/>
<evidence type="ECO:0000256" key="2">
    <source>
        <dbReference type="ARBA" id="ARBA00007337"/>
    </source>
</evidence>
<sequence>MSDTEGKKSSSVSYEERVQAVNRISQPLASKKSTKKAHKLVKKASSAKIVRRGVKEVVKGIRKNEKGICILAGDIYPIDVISHLPVLLEENGIPYIFVPSKQELGAAACTKRPTSVVLIRDPEKTKSSKKFEAMDLYKTLFDEANAFDPSSV</sequence>
<keyword evidence="5 6" id="KW-0687">Ribonucleoprotein</keyword>
<dbReference type="PANTHER" id="PTHR23105">
    <property type="entry name" value="RIBOSOMAL PROTEIN L7AE FAMILY MEMBER"/>
    <property type="match status" value="1"/>
</dbReference>
<reference evidence="8" key="1">
    <citation type="submission" date="2021-01" db="EMBL/GenBank/DDBJ databases">
        <authorList>
            <person name="Corre E."/>
            <person name="Pelletier E."/>
            <person name="Niang G."/>
            <person name="Scheremetjew M."/>
            <person name="Finn R."/>
            <person name="Kale V."/>
            <person name="Holt S."/>
            <person name="Cochrane G."/>
            <person name="Meng A."/>
            <person name="Brown T."/>
            <person name="Cohen L."/>
        </authorList>
    </citation>
    <scope>NUCLEOTIDE SEQUENCE</scope>
    <source>
        <strain evidence="8">MM31A-1</strain>
    </source>
</reference>
<feature type="domain" description="Ribosomal protein eL8/eL30/eS12/Gadd45" evidence="7">
    <location>
        <begin position="36"/>
        <end position="126"/>
    </location>
</feature>
<evidence type="ECO:0000256" key="5">
    <source>
        <dbReference type="ARBA" id="ARBA00023274"/>
    </source>
</evidence>